<protein>
    <submittedName>
        <fullName evidence="1">Uncharacterized protein</fullName>
    </submittedName>
</protein>
<dbReference type="RefSeq" id="WP_133055092.1">
    <property type="nucleotide sequence ID" value="NZ_AP022603.1"/>
</dbReference>
<comment type="caution">
    <text evidence="1">The sequence shown here is derived from an EMBL/GenBank/DDBJ whole genome shotgun (WGS) entry which is preliminary data.</text>
</comment>
<dbReference type="STRING" id="1793.AWC04_03860"/>
<dbReference type="AlphaFoldDB" id="A0A1X1RJ51"/>
<keyword evidence="2" id="KW-1185">Reference proteome</keyword>
<organism evidence="1 2">
    <name type="scientific">Mycolicibacterium fallax</name>
    <name type="common">Mycobacterium fallax</name>
    <dbReference type="NCBI Taxonomy" id="1793"/>
    <lineage>
        <taxon>Bacteria</taxon>
        <taxon>Bacillati</taxon>
        <taxon>Actinomycetota</taxon>
        <taxon>Actinomycetes</taxon>
        <taxon>Mycobacteriales</taxon>
        <taxon>Mycobacteriaceae</taxon>
        <taxon>Mycolicibacterium</taxon>
    </lineage>
</organism>
<name>A0A1X1RJ51_MYCFA</name>
<dbReference type="EMBL" id="LQOJ01000019">
    <property type="protein sequence ID" value="ORV07558.1"/>
    <property type="molecule type" value="Genomic_DNA"/>
</dbReference>
<accession>A0A1X1RJ51</accession>
<sequence length="158" mass="16924">MKTMTMTKTEDALAAFTATVSHLAESGAGGKGLSYRFASAIADLATGVAPRVAVLHRFDPTFGRYRCTPHLWIADRLPVFTANVARADPLLCADRDAMVIEETIADAHPAWFLTTALRMKRVPPFVSGMRIARVGSAREMTEFVEAVKAAASGQAAVA</sequence>
<reference evidence="1 2" key="1">
    <citation type="submission" date="2016-01" db="EMBL/GenBank/DDBJ databases">
        <title>The new phylogeny of the genus Mycobacterium.</title>
        <authorList>
            <person name="Tarcisio F."/>
            <person name="Conor M."/>
            <person name="Antonella G."/>
            <person name="Elisabetta G."/>
            <person name="Giulia F.S."/>
            <person name="Sara T."/>
            <person name="Anna F."/>
            <person name="Clotilde B."/>
            <person name="Roberto B."/>
            <person name="Veronica D.S."/>
            <person name="Fabio R."/>
            <person name="Monica P."/>
            <person name="Olivier J."/>
            <person name="Enrico T."/>
            <person name="Nicola S."/>
        </authorList>
    </citation>
    <scope>NUCLEOTIDE SEQUENCE [LARGE SCALE GENOMIC DNA]</scope>
    <source>
        <strain evidence="1 2">DSM 44179</strain>
    </source>
</reference>
<gene>
    <name evidence="1" type="ORF">AWC04_03860</name>
</gene>
<evidence type="ECO:0000313" key="1">
    <source>
        <dbReference type="EMBL" id="ORV07558.1"/>
    </source>
</evidence>
<evidence type="ECO:0000313" key="2">
    <source>
        <dbReference type="Proteomes" id="UP000193484"/>
    </source>
</evidence>
<dbReference type="Proteomes" id="UP000193484">
    <property type="component" value="Unassembled WGS sequence"/>
</dbReference>
<proteinExistence type="predicted"/>